<dbReference type="InterPro" id="IPR015421">
    <property type="entry name" value="PyrdxlP-dep_Trfase_major"/>
</dbReference>
<protein>
    <submittedName>
        <fullName evidence="2">Aminotransferase class V-fold PLP-dependent enzyme</fullName>
    </submittedName>
</protein>
<gene>
    <name evidence="2" type="ORF">IAC18_06700</name>
</gene>
<dbReference type="PANTHER" id="PTHR43586:SF4">
    <property type="entry name" value="ISOPENICILLIN N EPIMERASE"/>
    <property type="match status" value="1"/>
</dbReference>
<feature type="domain" description="Aminotransferase class V" evidence="1">
    <location>
        <begin position="2"/>
        <end position="360"/>
    </location>
</feature>
<organism evidence="2 3">
    <name type="scientific">Candidatus Scatomorpha merdipullorum</name>
    <dbReference type="NCBI Taxonomy" id="2840927"/>
    <lineage>
        <taxon>Bacteria</taxon>
        <taxon>Bacillati</taxon>
        <taxon>Bacillota</taxon>
        <taxon>Clostridia</taxon>
        <taxon>Eubacteriales</taxon>
        <taxon>Candidatus Scatomorpha</taxon>
    </lineage>
</organism>
<dbReference type="Gene3D" id="3.40.640.10">
    <property type="entry name" value="Type I PLP-dependent aspartate aminotransferase-like (Major domain)"/>
    <property type="match status" value="1"/>
</dbReference>
<reference evidence="2" key="1">
    <citation type="submission" date="2020-10" db="EMBL/GenBank/DDBJ databases">
        <authorList>
            <person name="Gilroy R."/>
        </authorList>
    </citation>
    <scope>NUCLEOTIDE SEQUENCE</scope>
    <source>
        <strain evidence="2">ChiHjej10B9-9673</strain>
    </source>
</reference>
<accession>A0A9D1JVF1</accession>
<dbReference type="SUPFAM" id="SSF53383">
    <property type="entry name" value="PLP-dependent transferases"/>
    <property type="match status" value="1"/>
</dbReference>
<dbReference type="PANTHER" id="PTHR43586">
    <property type="entry name" value="CYSTEINE DESULFURASE"/>
    <property type="match status" value="1"/>
</dbReference>
<dbReference type="EMBL" id="DVJK01000188">
    <property type="protein sequence ID" value="HIS67236.1"/>
    <property type="molecule type" value="Genomic_DNA"/>
</dbReference>
<sequence length="373" mass="38591">MIYLDCAATSLQKPRGVAEAAARAVGTLASPGRGGHPPARLAAETAWKCRLLAAELFNAPGPEDVVFTMNATHGLNIALGSLVSPGGRAVVSGWEHNAVIRPLHALGAEIDVVRTPLFDAAAALEGFKSRIPGAECCVCTHVSNVFGFVLPVYEIAGICRENGVPFVLDASQSAGALDVDAKRLGAAFIAMPGHKGLLGPQGTGLLICSAGAKPLMAGGTGSESRSRLMPEYLPDRLEAGTHNMPGIAGLLAGMEYVKRLGLPAIARRERALTRALGERLSALPGLEVFLSERPEAQAGVLSVRSGAMGCEELAEALARRGVCTRAGLHCAPLAHESAGTLESGTVRFSVSPFNTPQELKTAAGILARCLRAG</sequence>
<evidence type="ECO:0000259" key="1">
    <source>
        <dbReference type="Pfam" id="PF00266"/>
    </source>
</evidence>
<dbReference type="AlphaFoldDB" id="A0A9D1JVF1"/>
<name>A0A9D1JVF1_9FIRM</name>
<evidence type="ECO:0000313" key="2">
    <source>
        <dbReference type="EMBL" id="HIS67236.1"/>
    </source>
</evidence>
<dbReference type="Gene3D" id="3.90.1150.10">
    <property type="entry name" value="Aspartate Aminotransferase, domain 1"/>
    <property type="match status" value="1"/>
</dbReference>
<dbReference type="InterPro" id="IPR015424">
    <property type="entry name" value="PyrdxlP-dep_Trfase"/>
</dbReference>
<comment type="caution">
    <text evidence="2">The sequence shown here is derived from an EMBL/GenBank/DDBJ whole genome shotgun (WGS) entry which is preliminary data.</text>
</comment>
<dbReference type="InterPro" id="IPR000192">
    <property type="entry name" value="Aminotrans_V_dom"/>
</dbReference>
<keyword evidence="2" id="KW-0032">Aminotransferase</keyword>
<proteinExistence type="predicted"/>
<keyword evidence="2" id="KW-0808">Transferase</keyword>
<dbReference type="Proteomes" id="UP000824001">
    <property type="component" value="Unassembled WGS sequence"/>
</dbReference>
<reference evidence="2" key="2">
    <citation type="journal article" date="2021" name="PeerJ">
        <title>Extensive microbial diversity within the chicken gut microbiome revealed by metagenomics and culture.</title>
        <authorList>
            <person name="Gilroy R."/>
            <person name="Ravi A."/>
            <person name="Getino M."/>
            <person name="Pursley I."/>
            <person name="Horton D.L."/>
            <person name="Alikhan N.F."/>
            <person name="Baker D."/>
            <person name="Gharbi K."/>
            <person name="Hall N."/>
            <person name="Watson M."/>
            <person name="Adriaenssens E.M."/>
            <person name="Foster-Nyarko E."/>
            <person name="Jarju S."/>
            <person name="Secka A."/>
            <person name="Antonio M."/>
            <person name="Oren A."/>
            <person name="Chaudhuri R.R."/>
            <person name="La Ragione R."/>
            <person name="Hildebrand F."/>
            <person name="Pallen M.J."/>
        </authorList>
    </citation>
    <scope>NUCLEOTIDE SEQUENCE</scope>
    <source>
        <strain evidence="2">ChiHjej10B9-9673</strain>
    </source>
</reference>
<dbReference type="Pfam" id="PF00266">
    <property type="entry name" value="Aminotran_5"/>
    <property type="match status" value="1"/>
</dbReference>
<evidence type="ECO:0000313" key="3">
    <source>
        <dbReference type="Proteomes" id="UP000824001"/>
    </source>
</evidence>
<dbReference type="InterPro" id="IPR015422">
    <property type="entry name" value="PyrdxlP-dep_Trfase_small"/>
</dbReference>
<dbReference type="GO" id="GO:0008483">
    <property type="term" value="F:transaminase activity"/>
    <property type="evidence" value="ECO:0007669"/>
    <property type="project" value="UniProtKB-KW"/>
</dbReference>